<keyword evidence="12" id="KW-1185">Reference proteome</keyword>
<dbReference type="EMBL" id="BJVU01000006">
    <property type="protein sequence ID" value="GEL59106.1"/>
    <property type="molecule type" value="Genomic_DNA"/>
</dbReference>
<keyword evidence="2" id="KW-0813">Transport</keyword>
<feature type="region of interest" description="Disordered" evidence="6">
    <location>
        <begin position="1"/>
        <end position="20"/>
    </location>
</feature>
<dbReference type="EMBL" id="BAMV01000003">
    <property type="protein sequence ID" value="GAN59359.1"/>
    <property type="molecule type" value="Genomic_DNA"/>
</dbReference>
<evidence type="ECO:0000256" key="2">
    <source>
        <dbReference type="ARBA" id="ARBA00022448"/>
    </source>
</evidence>
<organism evidence="9 11">
    <name type="scientific">Acetobacter cibinongensis</name>
    <dbReference type="NCBI Taxonomy" id="146475"/>
    <lineage>
        <taxon>Bacteria</taxon>
        <taxon>Pseudomonadati</taxon>
        <taxon>Pseudomonadota</taxon>
        <taxon>Alphaproteobacteria</taxon>
        <taxon>Acetobacterales</taxon>
        <taxon>Acetobacteraceae</taxon>
        <taxon>Acetobacter</taxon>
    </lineage>
</organism>
<dbReference type="Proteomes" id="UP000196086">
    <property type="component" value="Unassembled WGS sequence"/>
</dbReference>
<reference evidence="8 12" key="3">
    <citation type="submission" date="2019-07" db="EMBL/GenBank/DDBJ databases">
        <title>Whole genome shotgun sequence of Acetobacter cibinongensis NBRC 16605.</title>
        <authorList>
            <person name="Hosoyama A."/>
            <person name="Uohara A."/>
            <person name="Ohji S."/>
            <person name="Ichikawa N."/>
        </authorList>
    </citation>
    <scope>NUCLEOTIDE SEQUENCE [LARGE SCALE GENOMIC DNA]</scope>
    <source>
        <strain evidence="8 12">NBRC 16605</strain>
    </source>
</reference>
<proteinExistence type="inferred from homology"/>
<reference evidence="7 10" key="1">
    <citation type="submission" date="2012-11" db="EMBL/GenBank/DDBJ databases">
        <title>Whole genome sequence of Acetobacter cibinongensis 4H-1.</title>
        <authorList>
            <person name="Azuma Y."/>
            <person name="Higashiura N."/>
            <person name="Hirakawa H."/>
            <person name="Matsushita K."/>
        </authorList>
    </citation>
    <scope>NUCLEOTIDE SEQUENCE [LARGE SCALE GENOMIC DNA]</scope>
    <source>
        <strain evidence="7 10">4H-1</strain>
    </source>
</reference>
<evidence type="ECO:0000256" key="3">
    <source>
        <dbReference type="ARBA" id="ARBA00022927"/>
    </source>
</evidence>
<gene>
    <name evidence="8" type="primary">secB</name>
    <name evidence="7" type="ORF">Abci_003_122</name>
    <name evidence="8" type="ORF">ACI01nite_17080</name>
    <name evidence="9" type="ORF">HK14_08115</name>
</gene>
<keyword evidence="3" id="KW-0653">Protein transport</keyword>
<dbReference type="PANTHER" id="PTHR36918:SF1">
    <property type="entry name" value="PROTEIN-EXPORT PROTEIN SECB"/>
    <property type="match status" value="1"/>
</dbReference>
<accession>A0A0D6N0B1</accession>
<reference evidence="9 11" key="2">
    <citation type="submission" date="2014-06" db="EMBL/GenBank/DDBJ databases">
        <authorList>
            <person name="Ju J."/>
            <person name="Zhang J."/>
        </authorList>
    </citation>
    <scope>NUCLEOTIDE SEQUENCE [LARGE SCALE GENOMIC DNA]</scope>
    <source>
        <strain evidence="9 11">DsW_47</strain>
    </source>
</reference>
<dbReference type="Proteomes" id="UP000321891">
    <property type="component" value="Unassembled WGS sequence"/>
</dbReference>
<dbReference type="Proteomes" id="UP000032671">
    <property type="component" value="Unassembled WGS sequence"/>
</dbReference>
<dbReference type="EMBL" id="JOMQ01000038">
    <property type="protein sequence ID" value="OUJ01887.1"/>
    <property type="molecule type" value="Genomic_DNA"/>
</dbReference>
<dbReference type="GO" id="GO:0051262">
    <property type="term" value="P:protein tetramerization"/>
    <property type="evidence" value="ECO:0007669"/>
    <property type="project" value="InterPro"/>
</dbReference>
<keyword evidence="4" id="KW-0811">Translocation</keyword>
<dbReference type="GO" id="GO:0051082">
    <property type="term" value="F:unfolded protein binding"/>
    <property type="evidence" value="ECO:0007669"/>
    <property type="project" value="InterPro"/>
</dbReference>
<evidence type="ECO:0000256" key="5">
    <source>
        <dbReference type="ARBA" id="ARBA00023186"/>
    </source>
</evidence>
<accession>A0A1Z5YTW7</accession>
<dbReference type="Pfam" id="PF02556">
    <property type="entry name" value="SecB"/>
    <property type="match status" value="1"/>
</dbReference>
<evidence type="ECO:0000256" key="1">
    <source>
        <dbReference type="ARBA" id="ARBA00009990"/>
    </source>
</evidence>
<evidence type="ECO:0000313" key="10">
    <source>
        <dbReference type="Proteomes" id="UP000032671"/>
    </source>
</evidence>
<comment type="caution">
    <text evidence="9">The sequence shown here is derived from an EMBL/GenBank/DDBJ whole genome shotgun (WGS) entry which is preliminary data.</text>
</comment>
<dbReference type="InterPro" id="IPR003708">
    <property type="entry name" value="SecB"/>
</dbReference>
<protein>
    <submittedName>
        <fullName evidence="7 9">Protein translocase subunit SecB</fullName>
    </submittedName>
    <submittedName>
        <fullName evidence="8">Protein-export protein SecB</fullName>
    </submittedName>
</protein>
<comment type="similarity">
    <text evidence="1">Belongs to the SecB family.</text>
</comment>
<dbReference type="InterPro" id="IPR035958">
    <property type="entry name" value="SecB-like_sf"/>
</dbReference>
<dbReference type="STRING" id="1231339.Abci_003_122"/>
<dbReference type="SUPFAM" id="SSF54611">
    <property type="entry name" value="SecB-like"/>
    <property type="match status" value="1"/>
</dbReference>
<dbReference type="GO" id="GO:0015031">
    <property type="term" value="P:protein transport"/>
    <property type="evidence" value="ECO:0007669"/>
    <property type="project" value="UniProtKB-KW"/>
</dbReference>
<dbReference type="OrthoDB" id="9795145at2"/>
<evidence type="ECO:0000313" key="11">
    <source>
        <dbReference type="Proteomes" id="UP000196086"/>
    </source>
</evidence>
<evidence type="ECO:0000313" key="7">
    <source>
        <dbReference type="EMBL" id="GAN59359.1"/>
    </source>
</evidence>
<evidence type="ECO:0000313" key="8">
    <source>
        <dbReference type="EMBL" id="GEL59106.1"/>
    </source>
</evidence>
<dbReference type="Gene3D" id="3.10.420.10">
    <property type="entry name" value="SecB-like"/>
    <property type="match status" value="1"/>
</dbReference>
<dbReference type="RefSeq" id="WP_048837443.1">
    <property type="nucleotide sequence ID" value="NZ_BAMV01000003.1"/>
</dbReference>
<sequence length="167" mass="18327">MTGRKQHSTDSLGGSTSTPSTPGMLLGIQYSKAVTFQVYNAPAVYARTQERPHTALVVDVKANQLAENQPSFEVELILRCQGQNNPMSSGEKTVVFFEASLTYAGIFTLQNSTPETLEPLLLVEAPRLLFPAARNLLTTLSREAGFLPIVIQQIDFADLWRSRRAAS</sequence>
<keyword evidence="5" id="KW-0143">Chaperone</keyword>
<name>A0A1Z5YTW7_9PROT</name>
<evidence type="ECO:0000256" key="4">
    <source>
        <dbReference type="ARBA" id="ARBA00023010"/>
    </source>
</evidence>
<dbReference type="AlphaFoldDB" id="A0A1Z5YTW7"/>
<evidence type="ECO:0000256" key="6">
    <source>
        <dbReference type="SAM" id="MobiDB-lite"/>
    </source>
</evidence>
<dbReference type="PANTHER" id="PTHR36918">
    <property type="match status" value="1"/>
</dbReference>
<evidence type="ECO:0000313" key="9">
    <source>
        <dbReference type="EMBL" id="OUJ01887.1"/>
    </source>
</evidence>
<evidence type="ECO:0000313" key="12">
    <source>
        <dbReference type="Proteomes" id="UP000321891"/>
    </source>
</evidence>